<keyword evidence="2" id="KW-1185">Reference proteome</keyword>
<gene>
    <name evidence="1" type="ORF">Y3_034</name>
</gene>
<organism evidence="1 2">
    <name type="scientific">Erwinia phage vB_EamM_Y3</name>
    <dbReference type="NCBI Taxonomy" id="1983553"/>
    <lineage>
        <taxon>Viruses</taxon>
        <taxon>Duplodnaviria</taxon>
        <taxon>Heunggongvirae</taxon>
        <taxon>Uroviricota</taxon>
        <taxon>Caudoviricetes</taxon>
        <taxon>Sasquatchvirus</taxon>
        <taxon>Sasquatchvirus Y3</taxon>
    </lineage>
</organism>
<protein>
    <submittedName>
        <fullName evidence="1">Uncharacterized protein</fullName>
    </submittedName>
</protein>
<evidence type="ECO:0000313" key="2">
    <source>
        <dbReference type="Proteomes" id="UP000240568"/>
    </source>
</evidence>
<reference evidence="1 2" key="1">
    <citation type="submission" date="2017-04" db="EMBL/GenBank/DDBJ databases">
        <authorList>
            <person name="Afonso C.L."/>
            <person name="Miller P.J."/>
            <person name="Scott M.A."/>
            <person name="Spackman E."/>
            <person name="Goraichik I."/>
            <person name="Dimitrov K.M."/>
            <person name="Suarez D.L."/>
            <person name="Swayne D.E."/>
        </authorList>
    </citation>
    <scope>NUCLEOTIDE SEQUENCE [LARGE SCALE GENOMIC DNA]</scope>
</reference>
<proteinExistence type="predicted"/>
<evidence type="ECO:0000313" key="1">
    <source>
        <dbReference type="EMBL" id="ARW58674.1"/>
    </source>
</evidence>
<dbReference type="EMBL" id="KY984068">
    <property type="protein sequence ID" value="ARW58674.1"/>
    <property type="molecule type" value="Genomic_DNA"/>
</dbReference>
<name>A0A2H4IAV6_9CAUD</name>
<accession>A0A2H4IAV6</accession>
<dbReference type="Proteomes" id="UP000240568">
    <property type="component" value="Segment"/>
</dbReference>
<sequence>MYQKLDTKKPDDDAVRKMYQARNQLVEQKMREIWAMRGWTIDWDWHCGFCDDAEFLFDTEGKRLYPIENGIPHETSIATLLDKHKLNVTYMKKTVKIINKQADNPVTGSGDCIYMAYINWLLAFEKQKFEEKNKCAAN</sequence>